<feature type="region of interest" description="Disordered" evidence="1">
    <location>
        <begin position="19"/>
        <end position="72"/>
    </location>
</feature>
<evidence type="ECO:0000256" key="1">
    <source>
        <dbReference type="SAM" id="MobiDB-lite"/>
    </source>
</evidence>
<dbReference type="WBParaSite" id="Csp11.Scaffold629.g11231.t1">
    <property type="protein sequence ID" value="Csp11.Scaffold629.g11231.t1"/>
    <property type="gene ID" value="Csp11.Scaffold629.g11231"/>
</dbReference>
<protein>
    <submittedName>
        <fullName evidence="3">FTH domain-containing protein</fullName>
    </submittedName>
</protein>
<dbReference type="Proteomes" id="UP000095282">
    <property type="component" value="Unplaced"/>
</dbReference>
<keyword evidence="2" id="KW-1185">Reference proteome</keyword>
<reference evidence="3" key="1">
    <citation type="submission" date="2016-11" db="UniProtKB">
        <authorList>
            <consortium name="WormBaseParasite"/>
        </authorList>
    </citation>
    <scope>IDENTIFICATION</scope>
</reference>
<evidence type="ECO:0000313" key="3">
    <source>
        <dbReference type="WBParaSite" id="Csp11.Scaffold629.g11231.t1"/>
    </source>
</evidence>
<sequence>MDEDVDKNVKALIREMARKARMEQSRGEFEKWNELPPEMKMENASSSDFEDREGSRRYARRSSGRRDPVSRGYRSSEGFKIFGLYGLPKKFRFDIDFSEKVESLFEQVIKKSEIRVINLHKFVLPDLENLNVEPRSLKIQELYIEGTQKEQTETSLWFLEKAWTKIQNLRVARVHDETFFEKFFENPARWSTNNDLEIGSKIRTALQEDYGYAGYPFDYEIGPQDIFTLLCEQLSDRKISMTDSMLRLSTSNQTKHIIIHFDYRRIPQHPYINGIVIPSSLPDDQIHECLQYHPID</sequence>
<name>A0A1I7TS51_9PELO</name>
<feature type="compositionally biased region" description="Basic and acidic residues" evidence="1">
    <location>
        <begin position="19"/>
        <end position="41"/>
    </location>
</feature>
<proteinExistence type="predicted"/>
<accession>A0A1I7TS51</accession>
<organism evidence="2 3">
    <name type="scientific">Caenorhabditis tropicalis</name>
    <dbReference type="NCBI Taxonomy" id="1561998"/>
    <lineage>
        <taxon>Eukaryota</taxon>
        <taxon>Metazoa</taxon>
        <taxon>Ecdysozoa</taxon>
        <taxon>Nematoda</taxon>
        <taxon>Chromadorea</taxon>
        <taxon>Rhabditida</taxon>
        <taxon>Rhabditina</taxon>
        <taxon>Rhabditomorpha</taxon>
        <taxon>Rhabditoidea</taxon>
        <taxon>Rhabditidae</taxon>
        <taxon>Peloderinae</taxon>
        <taxon>Caenorhabditis</taxon>
    </lineage>
</organism>
<dbReference type="AlphaFoldDB" id="A0A1I7TS51"/>
<evidence type="ECO:0000313" key="2">
    <source>
        <dbReference type="Proteomes" id="UP000095282"/>
    </source>
</evidence>